<dbReference type="PANTHER" id="PTHR22946">
    <property type="entry name" value="DIENELACTONE HYDROLASE DOMAIN-CONTAINING PROTEIN-RELATED"/>
    <property type="match status" value="1"/>
</dbReference>
<accession>A0ABQ4NI93</accession>
<proteinExistence type="inferred from homology"/>
<keyword evidence="5" id="KW-1185">Reference proteome</keyword>
<reference evidence="4 5" key="1">
    <citation type="submission" date="2021-05" db="EMBL/GenBank/DDBJ databases">
        <title>Bacteria Genome sequencing.</title>
        <authorList>
            <person name="Takabe Y."/>
            <person name="Nakajima Y."/>
            <person name="Suzuki S."/>
            <person name="Shiozaki T."/>
        </authorList>
    </citation>
    <scope>NUCLEOTIDE SEQUENCE [LARGE SCALE GENOMIC DNA]</scope>
    <source>
        <strain evidence="4 5">AI_62</strain>
    </source>
</reference>
<evidence type="ECO:0000256" key="1">
    <source>
        <dbReference type="ARBA" id="ARBA00038115"/>
    </source>
</evidence>
<dbReference type="InterPro" id="IPR029058">
    <property type="entry name" value="AB_hydrolase_fold"/>
</dbReference>
<evidence type="ECO:0000313" key="4">
    <source>
        <dbReference type="EMBL" id="GIT94143.1"/>
    </source>
</evidence>
<dbReference type="PIRSF" id="PIRSF031982">
    <property type="entry name" value="UCP031982_abhydr"/>
    <property type="match status" value="1"/>
</dbReference>
<name>A0ABQ4NI93_9RHOB</name>
<dbReference type="EMBL" id="BPFH01000001">
    <property type="protein sequence ID" value="GIT94143.1"/>
    <property type="molecule type" value="Genomic_DNA"/>
</dbReference>
<comment type="similarity">
    <text evidence="1">Belongs to the AB hydrolase superfamily. FUS2 hydrolase family.</text>
</comment>
<protein>
    <submittedName>
        <fullName evidence="4">Dienelactone hydrolase</fullName>
    </submittedName>
</protein>
<feature type="chain" id="PRO_5046928765" evidence="2">
    <location>
        <begin position="21"/>
        <end position="337"/>
    </location>
</feature>
<evidence type="ECO:0000259" key="3">
    <source>
        <dbReference type="Pfam" id="PF00561"/>
    </source>
</evidence>
<dbReference type="Gene3D" id="3.40.50.1820">
    <property type="entry name" value="alpha/beta hydrolase"/>
    <property type="match status" value="1"/>
</dbReference>
<dbReference type="GO" id="GO:0016787">
    <property type="term" value="F:hydrolase activity"/>
    <property type="evidence" value="ECO:0007669"/>
    <property type="project" value="UniProtKB-KW"/>
</dbReference>
<dbReference type="InterPro" id="IPR050261">
    <property type="entry name" value="FrsA_esterase"/>
</dbReference>
<feature type="signal peptide" evidence="2">
    <location>
        <begin position="1"/>
        <end position="20"/>
    </location>
</feature>
<dbReference type="Proteomes" id="UP000786693">
    <property type="component" value="Unassembled WGS sequence"/>
</dbReference>
<dbReference type="RefSeq" id="WP_220747637.1">
    <property type="nucleotide sequence ID" value="NZ_BPFH01000001.1"/>
</dbReference>
<comment type="caution">
    <text evidence="4">The sequence shown here is derived from an EMBL/GenBank/DDBJ whole genome shotgun (WGS) entry which is preliminary data.</text>
</comment>
<organism evidence="4 5">
    <name type="scientific">Jannaschia pagri</name>
    <dbReference type="NCBI Taxonomy" id="2829797"/>
    <lineage>
        <taxon>Bacteria</taxon>
        <taxon>Pseudomonadati</taxon>
        <taxon>Pseudomonadota</taxon>
        <taxon>Alphaproteobacteria</taxon>
        <taxon>Rhodobacterales</taxon>
        <taxon>Roseobacteraceae</taxon>
        <taxon>Jannaschia</taxon>
    </lineage>
</organism>
<dbReference type="InterPro" id="IPR000073">
    <property type="entry name" value="AB_hydrolase_1"/>
</dbReference>
<dbReference type="InterPro" id="IPR016986">
    <property type="entry name" value="UCP031982_abhydr"/>
</dbReference>
<keyword evidence="2" id="KW-0732">Signal</keyword>
<sequence>MRSLIALAAAAVSVLPLASAAEPVGYDRIDLAAAHRAWPVQASVWYPVGSRTYRGLVGDNPVFRGTPVYVGAGIAEGRRPLVLFSHGSGGNMDGMGWLLSGLAEAGAMVLAVNHPGSTSGDSSPRRSIRLDKRAADLSAALDALLADPVFAAHVDPNRIAAVGFSLGGATALGMGGLRYDGAVMAEVCTDQSRADCSFFAKGGVDFTGATDGFEADMRDSRVTSVVAIDPGFTAAATEASIAAMDVPVHVVTLGEAHRLPAADVSASGSNLIARLPMATLDVVAPASHFTALAPCKPVGVALLAEEGEDPVCTDPPGADRAAVHRSIIASVVQALGL</sequence>
<feature type="domain" description="AB hydrolase-1" evidence="3">
    <location>
        <begin position="80"/>
        <end position="172"/>
    </location>
</feature>
<gene>
    <name evidence="4" type="ORF">JANAI62_07660</name>
</gene>
<evidence type="ECO:0000313" key="5">
    <source>
        <dbReference type="Proteomes" id="UP000786693"/>
    </source>
</evidence>
<keyword evidence="4" id="KW-0378">Hydrolase</keyword>
<evidence type="ECO:0000256" key="2">
    <source>
        <dbReference type="SAM" id="SignalP"/>
    </source>
</evidence>
<dbReference type="SUPFAM" id="SSF53474">
    <property type="entry name" value="alpha/beta-Hydrolases"/>
    <property type="match status" value="1"/>
</dbReference>
<dbReference type="Pfam" id="PF00561">
    <property type="entry name" value="Abhydrolase_1"/>
    <property type="match status" value="1"/>
</dbReference>